<accession>A0A6N3I151</accession>
<protein>
    <submittedName>
        <fullName evidence="1">Uncharacterized protein</fullName>
    </submittedName>
</protein>
<sequence>MENINKTYEELRQNEKNFYEMQGFSVDIKAHFYYDESNNCRKFSLKHKDGKGKFNVDPFEDFILAGVVDLNDMQISFEELSQILELQNNAVEIKFKNHFSYGTFLKCMNRRRVGSLLKWIDKNNLFIHYTHVNNFYYAIVEIIDSTMTITDMDEMGFNYFSVKSTFYEMLLQNKEFVQELMYKYEFPNVKRERNAEFLTDILRLFPRRNELTSEQKFITGMLNKAKQNEELVFINDNTDLVMQENYQEFYFDHPRKYLNSRHTFDEETQIVSDSEDKDFSFLGIKLENVEYVNSKSNVLVQVSDVIAGLLGKLMVYINDSDRNTIRTDVDNLTDIQLENISLLGRLRMKSCLYNKGFLMSVTAISVIKKMDFLFELCEAKYLKTIS</sequence>
<dbReference type="AlphaFoldDB" id="A0A6N3I151"/>
<organism evidence="1">
    <name type="scientific">Clostridium symbiosum</name>
    <name type="common">Bacteroides symbiosus</name>
    <dbReference type="NCBI Taxonomy" id="1512"/>
    <lineage>
        <taxon>Bacteria</taxon>
        <taxon>Bacillati</taxon>
        <taxon>Bacillota</taxon>
        <taxon>Clostridia</taxon>
        <taxon>Lachnospirales</taxon>
        <taxon>Lachnospiraceae</taxon>
        <taxon>Otoolea</taxon>
    </lineage>
</organism>
<proteinExistence type="predicted"/>
<reference evidence="1" key="1">
    <citation type="submission" date="2019-11" db="EMBL/GenBank/DDBJ databases">
        <authorList>
            <person name="Feng L."/>
        </authorList>
    </citation>
    <scope>NUCLEOTIDE SEQUENCE</scope>
    <source>
        <strain evidence="1">CsymbiosumLFYP84</strain>
    </source>
</reference>
<dbReference type="InterPro" id="IPR024524">
    <property type="entry name" value="DUF3800"/>
</dbReference>
<evidence type="ECO:0000313" key="1">
    <source>
        <dbReference type="EMBL" id="VYU81723.1"/>
    </source>
</evidence>
<gene>
    <name evidence="1" type="ORF">CSLFYP84_04463</name>
</gene>
<name>A0A6N3I151_CLOSY</name>
<dbReference type="EMBL" id="CACRUA010000081">
    <property type="protein sequence ID" value="VYU81723.1"/>
    <property type="molecule type" value="Genomic_DNA"/>
</dbReference>
<dbReference type="Pfam" id="PF12686">
    <property type="entry name" value="DUF3800"/>
    <property type="match status" value="1"/>
</dbReference>
<dbReference type="RefSeq" id="WP_156685008.1">
    <property type="nucleotide sequence ID" value="NZ_CACRUA010000081.1"/>
</dbReference>